<sequence>ISVSVEQSRINCLASEAAVWVPVAVYPVPNLKACCFAQPSGVKARAVATAVSTEQMLPREQHRGLP</sequence>
<reference evidence="1" key="1">
    <citation type="submission" date="2023-11" db="EMBL/GenBank/DDBJ databases">
        <authorList>
            <person name="De Vega J J."/>
            <person name="De Vega J J."/>
        </authorList>
    </citation>
    <scope>NUCLEOTIDE SEQUENCE</scope>
</reference>
<organism evidence="1 2">
    <name type="scientific">Mycena citricolor</name>
    <dbReference type="NCBI Taxonomy" id="2018698"/>
    <lineage>
        <taxon>Eukaryota</taxon>
        <taxon>Fungi</taxon>
        <taxon>Dikarya</taxon>
        <taxon>Basidiomycota</taxon>
        <taxon>Agaricomycotina</taxon>
        <taxon>Agaricomycetes</taxon>
        <taxon>Agaricomycetidae</taxon>
        <taxon>Agaricales</taxon>
        <taxon>Marasmiineae</taxon>
        <taxon>Mycenaceae</taxon>
        <taxon>Mycena</taxon>
    </lineage>
</organism>
<protein>
    <submittedName>
        <fullName evidence="1">Uncharacterized protein</fullName>
    </submittedName>
</protein>
<dbReference type="Proteomes" id="UP001295794">
    <property type="component" value="Unassembled WGS sequence"/>
</dbReference>
<feature type="non-terminal residue" evidence="1">
    <location>
        <position position="1"/>
    </location>
</feature>
<proteinExistence type="predicted"/>
<comment type="caution">
    <text evidence="1">The sequence shown here is derived from an EMBL/GenBank/DDBJ whole genome shotgun (WGS) entry which is preliminary data.</text>
</comment>
<dbReference type="EMBL" id="CAVNYO010000109">
    <property type="protein sequence ID" value="CAK5266323.1"/>
    <property type="molecule type" value="Genomic_DNA"/>
</dbReference>
<name>A0AAD2GYM4_9AGAR</name>
<gene>
    <name evidence="1" type="ORF">MYCIT1_LOCUS8021</name>
</gene>
<dbReference type="AlphaFoldDB" id="A0AAD2GYM4"/>
<accession>A0AAD2GYM4</accession>
<evidence type="ECO:0000313" key="1">
    <source>
        <dbReference type="EMBL" id="CAK5266323.1"/>
    </source>
</evidence>
<keyword evidence="2" id="KW-1185">Reference proteome</keyword>
<evidence type="ECO:0000313" key="2">
    <source>
        <dbReference type="Proteomes" id="UP001295794"/>
    </source>
</evidence>